<accession>A0A5B7KCZ5</accession>
<dbReference type="InterPro" id="IPR005817">
    <property type="entry name" value="Wnt"/>
</dbReference>
<evidence type="ECO:0000256" key="6">
    <source>
        <dbReference type="ARBA" id="ARBA00022687"/>
    </source>
</evidence>
<dbReference type="Proteomes" id="UP000324222">
    <property type="component" value="Unassembled WGS sequence"/>
</dbReference>
<organism evidence="10 11">
    <name type="scientific">Portunus trituberculatus</name>
    <name type="common">Swimming crab</name>
    <name type="synonym">Neptunus trituberculatus</name>
    <dbReference type="NCBI Taxonomy" id="210409"/>
    <lineage>
        <taxon>Eukaryota</taxon>
        <taxon>Metazoa</taxon>
        <taxon>Ecdysozoa</taxon>
        <taxon>Arthropoda</taxon>
        <taxon>Crustacea</taxon>
        <taxon>Multicrustacea</taxon>
        <taxon>Malacostraca</taxon>
        <taxon>Eumalacostraca</taxon>
        <taxon>Eucarida</taxon>
        <taxon>Decapoda</taxon>
        <taxon>Pleocyemata</taxon>
        <taxon>Brachyura</taxon>
        <taxon>Eubrachyura</taxon>
        <taxon>Portunoidea</taxon>
        <taxon>Portunidae</taxon>
        <taxon>Portuninae</taxon>
        <taxon>Portunus</taxon>
    </lineage>
</organism>
<keyword evidence="11" id="KW-1185">Reference proteome</keyword>
<evidence type="ECO:0000256" key="2">
    <source>
        <dbReference type="ARBA" id="ARBA00005683"/>
    </source>
</evidence>
<evidence type="ECO:0000256" key="5">
    <source>
        <dbReference type="ARBA" id="ARBA00022530"/>
    </source>
</evidence>
<dbReference type="PANTHER" id="PTHR12027">
    <property type="entry name" value="WNT RELATED"/>
    <property type="match status" value="1"/>
</dbReference>
<gene>
    <name evidence="10" type="primary">wnt2b-a_0</name>
    <name evidence="10" type="ORF">E2C01_098465</name>
</gene>
<dbReference type="GO" id="GO:0060070">
    <property type="term" value="P:canonical Wnt signaling pathway"/>
    <property type="evidence" value="ECO:0007669"/>
    <property type="project" value="TreeGrafter"/>
</dbReference>
<evidence type="ECO:0000256" key="9">
    <source>
        <dbReference type="RuleBase" id="RU003500"/>
    </source>
</evidence>
<dbReference type="PROSITE" id="PS00246">
    <property type="entry name" value="WNT1"/>
    <property type="match status" value="1"/>
</dbReference>
<evidence type="ECO:0000256" key="8">
    <source>
        <dbReference type="ARBA" id="ARBA00023288"/>
    </source>
</evidence>
<keyword evidence="6 9" id="KW-0879">Wnt signaling pathway</keyword>
<evidence type="ECO:0000256" key="4">
    <source>
        <dbReference type="ARBA" id="ARBA00022525"/>
    </source>
</evidence>
<dbReference type="OrthoDB" id="5945655at2759"/>
<dbReference type="GO" id="GO:0005125">
    <property type="term" value="F:cytokine activity"/>
    <property type="evidence" value="ECO:0007669"/>
    <property type="project" value="TreeGrafter"/>
</dbReference>
<comment type="subcellular location">
    <subcellularLocation>
        <location evidence="1 9">Secreted</location>
        <location evidence="1 9">Extracellular space</location>
        <location evidence="1 9">Extracellular matrix</location>
    </subcellularLocation>
</comment>
<evidence type="ECO:0000256" key="3">
    <source>
        <dbReference type="ARBA" id="ARBA00022473"/>
    </source>
</evidence>
<dbReference type="GO" id="GO:0005109">
    <property type="term" value="F:frizzled binding"/>
    <property type="evidence" value="ECO:0007669"/>
    <property type="project" value="TreeGrafter"/>
</dbReference>
<evidence type="ECO:0000256" key="1">
    <source>
        <dbReference type="ARBA" id="ARBA00004498"/>
    </source>
</evidence>
<evidence type="ECO:0000256" key="7">
    <source>
        <dbReference type="ARBA" id="ARBA00023157"/>
    </source>
</evidence>
<keyword evidence="3 9" id="KW-0217">Developmental protein</keyword>
<dbReference type="InterPro" id="IPR018161">
    <property type="entry name" value="Wnt_CS"/>
</dbReference>
<comment type="similarity">
    <text evidence="2 9">Belongs to the Wnt family.</text>
</comment>
<comment type="function">
    <text evidence="9">Ligand for members of the frizzled family of seven transmembrane receptors.</text>
</comment>
<keyword evidence="5" id="KW-0272">Extracellular matrix</keyword>
<reference evidence="10 11" key="1">
    <citation type="submission" date="2019-05" db="EMBL/GenBank/DDBJ databases">
        <title>Another draft genome of Portunus trituberculatus and its Hox gene families provides insights of decapod evolution.</title>
        <authorList>
            <person name="Jeong J.-H."/>
            <person name="Song I."/>
            <person name="Kim S."/>
            <person name="Choi T."/>
            <person name="Kim D."/>
            <person name="Ryu S."/>
            <person name="Kim W."/>
        </authorList>
    </citation>
    <scope>NUCLEOTIDE SEQUENCE [LARGE SCALE GENOMIC DNA]</scope>
    <source>
        <tissue evidence="10">Muscle</tissue>
    </source>
</reference>
<dbReference type="PANTHER" id="PTHR12027:SF37">
    <property type="entry name" value="PROTEIN WNT"/>
    <property type="match status" value="1"/>
</dbReference>
<keyword evidence="4" id="KW-0964">Secreted</keyword>
<dbReference type="AlphaFoldDB" id="A0A5B7KCZ5"/>
<dbReference type="GO" id="GO:0030182">
    <property type="term" value="P:neuron differentiation"/>
    <property type="evidence" value="ECO:0007669"/>
    <property type="project" value="TreeGrafter"/>
</dbReference>
<comment type="caution">
    <text evidence="10">The sequence shown here is derived from an EMBL/GenBank/DDBJ whole genome shotgun (WGS) entry which is preliminary data.</text>
</comment>
<proteinExistence type="inferred from homology"/>
<dbReference type="Pfam" id="PF00110">
    <property type="entry name" value="wnt"/>
    <property type="match status" value="1"/>
</dbReference>
<sequence>MRALWSERSPSAPVRILSTGVRKKMRLECKCHGVSGSCTVRTCWQTLAPFGATARWLKGRYDEATEVSMLPSGEGLVPRFGEHEAPRKKDLVYLESSPDYCLADSSYGK</sequence>
<dbReference type="EMBL" id="VSRR010133444">
    <property type="protein sequence ID" value="MPD02859.1"/>
    <property type="molecule type" value="Genomic_DNA"/>
</dbReference>
<protein>
    <recommendedName>
        <fullName evidence="9">Protein Wnt</fullName>
    </recommendedName>
</protein>
<dbReference type="GO" id="GO:0005615">
    <property type="term" value="C:extracellular space"/>
    <property type="evidence" value="ECO:0007669"/>
    <property type="project" value="TreeGrafter"/>
</dbReference>
<name>A0A5B7KCZ5_PORTR</name>
<keyword evidence="8" id="KW-0449">Lipoprotein</keyword>
<evidence type="ECO:0000313" key="11">
    <source>
        <dbReference type="Proteomes" id="UP000324222"/>
    </source>
</evidence>
<dbReference type="SMART" id="SM00097">
    <property type="entry name" value="WNT1"/>
    <property type="match status" value="1"/>
</dbReference>
<dbReference type="PRINTS" id="PR01349">
    <property type="entry name" value="WNTPROTEIN"/>
</dbReference>
<keyword evidence="7" id="KW-1015">Disulfide bond</keyword>
<evidence type="ECO:0000313" key="10">
    <source>
        <dbReference type="EMBL" id="MPD02859.1"/>
    </source>
</evidence>
<dbReference type="GO" id="GO:0045165">
    <property type="term" value="P:cell fate commitment"/>
    <property type="evidence" value="ECO:0007669"/>
    <property type="project" value="TreeGrafter"/>
</dbReference>